<feature type="transmembrane region" description="Helical" evidence="7">
    <location>
        <begin position="185"/>
        <end position="207"/>
    </location>
</feature>
<keyword evidence="6 7" id="KW-0472">Membrane</keyword>
<organism evidence="9 10">
    <name type="scientific">Pseudooceanicola sediminis</name>
    <dbReference type="NCBI Taxonomy" id="2211117"/>
    <lineage>
        <taxon>Bacteria</taxon>
        <taxon>Pseudomonadati</taxon>
        <taxon>Pseudomonadota</taxon>
        <taxon>Alphaproteobacteria</taxon>
        <taxon>Rhodobacterales</taxon>
        <taxon>Paracoccaceae</taxon>
        <taxon>Pseudooceanicola</taxon>
    </lineage>
</organism>
<dbReference type="AlphaFoldDB" id="A0A399IV69"/>
<keyword evidence="3" id="KW-1003">Cell membrane</keyword>
<gene>
    <name evidence="9" type="ORF">DL237_19120</name>
</gene>
<sequence>MAHPSPLIHLAQLRNRRMIGSLFANTSAASVIMSVLAIGPPYLFGALGLGAAAVGLVVSVGPVIAALSGVPAGLLVDRFGPRRMIVMGLGCMTLGLVSLALTSLHYGLAGYGAAMCVLTPSYQVVVAANNMSVMSGVEEDQRGAISGVLTLSRSLALTTGASMMGAIFVYSLGASDVATASPGDIASGMRTAFLIAAVLTLFATLIAKASHPARPK</sequence>
<feature type="transmembrane region" description="Helical" evidence="7">
    <location>
        <begin position="21"/>
        <end position="43"/>
    </location>
</feature>
<keyword evidence="10" id="KW-1185">Reference proteome</keyword>
<dbReference type="Proteomes" id="UP000265848">
    <property type="component" value="Unassembled WGS sequence"/>
</dbReference>
<keyword evidence="5 7" id="KW-1133">Transmembrane helix</keyword>
<keyword evidence="2" id="KW-0813">Transport</keyword>
<feature type="transmembrane region" description="Helical" evidence="7">
    <location>
        <begin position="112"/>
        <end position="133"/>
    </location>
</feature>
<evidence type="ECO:0000256" key="4">
    <source>
        <dbReference type="ARBA" id="ARBA00022692"/>
    </source>
</evidence>
<dbReference type="PANTHER" id="PTHR23517">
    <property type="entry name" value="RESISTANCE PROTEIN MDTM, PUTATIVE-RELATED-RELATED"/>
    <property type="match status" value="1"/>
</dbReference>
<evidence type="ECO:0000256" key="1">
    <source>
        <dbReference type="ARBA" id="ARBA00004651"/>
    </source>
</evidence>
<dbReference type="Gene3D" id="1.20.1250.20">
    <property type="entry name" value="MFS general substrate transporter like domains"/>
    <property type="match status" value="1"/>
</dbReference>
<dbReference type="SUPFAM" id="SSF103473">
    <property type="entry name" value="MFS general substrate transporter"/>
    <property type="match status" value="1"/>
</dbReference>
<evidence type="ECO:0000259" key="8">
    <source>
        <dbReference type="PROSITE" id="PS50850"/>
    </source>
</evidence>
<dbReference type="InterPro" id="IPR036259">
    <property type="entry name" value="MFS_trans_sf"/>
</dbReference>
<dbReference type="InterPro" id="IPR020846">
    <property type="entry name" value="MFS_dom"/>
</dbReference>
<dbReference type="InterPro" id="IPR050171">
    <property type="entry name" value="MFS_Transporters"/>
</dbReference>
<evidence type="ECO:0000256" key="5">
    <source>
        <dbReference type="ARBA" id="ARBA00022989"/>
    </source>
</evidence>
<feature type="transmembrane region" description="Helical" evidence="7">
    <location>
        <begin position="154"/>
        <end position="173"/>
    </location>
</feature>
<dbReference type="GO" id="GO:0022857">
    <property type="term" value="F:transmembrane transporter activity"/>
    <property type="evidence" value="ECO:0007669"/>
    <property type="project" value="InterPro"/>
</dbReference>
<dbReference type="EMBL" id="QWJJ01000023">
    <property type="protein sequence ID" value="RII37048.1"/>
    <property type="molecule type" value="Genomic_DNA"/>
</dbReference>
<evidence type="ECO:0000256" key="2">
    <source>
        <dbReference type="ARBA" id="ARBA00022448"/>
    </source>
</evidence>
<evidence type="ECO:0000313" key="10">
    <source>
        <dbReference type="Proteomes" id="UP000265848"/>
    </source>
</evidence>
<evidence type="ECO:0000256" key="6">
    <source>
        <dbReference type="ARBA" id="ARBA00023136"/>
    </source>
</evidence>
<evidence type="ECO:0000256" key="3">
    <source>
        <dbReference type="ARBA" id="ARBA00022475"/>
    </source>
</evidence>
<evidence type="ECO:0000256" key="7">
    <source>
        <dbReference type="SAM" id="Phobius"/>
    </source>
</evidence>
<dbReference type="PROSITE" id="PS50850">
    <property type="entry name" value="MFS"/>
    <property type="match status" value="1"/>
</dbReference>
<feature type="transmembrane region" description="Helical" evidence="7">
    <location>
        <begin position="49"/>
        <end position="72"/>
    </location>
</feature>
<keyword evidence="4 7" id="KW-0812">Transmembrane</keyword>
<dbReference type="InterPro" id="IPR011701">
    <property type="entry name" value="MFS"/>
</dbReference>
<feature type="domain" description="Major facilitator superfamily (MFS) profile" evidence="8">
    <location>
        <begin position="18"/>
        <end position="216"/>
    </location>
</feature>
<feature type="transmembrane region" description="Helical" evidence="7">
    <location>
        <begin position="84"/>
        <end position="106"/>
    </location>
</feature>
<dbReference type="Pfam" id="PF07690">
    <property type="entry name" value="MFS_1"/>
    <property type="match status" value="1"/>
</dbReference>
<reference evidence="9 10" key="1">
    <citation type="submission" date="2018-08" db="EMBL/GenBank/DDBJ databases">
        <title>Pseudooceanicola sediminis CY03 in the family Rhodobacteracea.</title>
        <authorList>
            <person name="Zhang Y.-J."/>
        </authorList>
    </citation>
    <scope>NUCLEOTIDE SEQUENCE [LARGE SCALE GENOMIC DNA]</scope>
    <source>
        <strain evidence="9 10">CY03</strain>
    </source>
</reference>
<accession>A0A399IV69</accession>
<dbReference type="GO" id="GO:0005886">
    <property type="term" value="C:plasma membrane"/>
    <property type="evidence" value="ECO:0007669"/>
    <property type="project" value="UniProtKB-SubCell"/>
</dbReference>
<comment type="caution">
    <text evidence="9">The sequence shown here is derived from an EMBL/GenBank/DDBJ whole genome shotgun (WGS) entry which is preliminary data.</text>
</comment>
<name>A0A399IV69_9RHOB</name>
<protein>
    <submittedName>
        <fullName evidence="9">MFS transporter</fullName>
    </submittedName>
</protein>
<evidence type="ECO:0000313" key="9">
    <source>
        <dbReference type="EMBL" id="RII37048.1"/>
    </source>
</evidence>
<comment type="subcellular location">
    <subcellularLocation>
        <location evidence="1">Cell membrane</location>
        <topology evidence="1">Multi-pass membrane protein</topology>
    </subcellularLocation>
</comment>
<proteinExistence type="predicted"/>